<dbReference type="EMBL" id="BAABRT010000012">
    <property type="protein sequence ID" value="GAA5525146.1"/>
    <property type="molecule type" value="Genomic_DNA"/>
</dbReference>
<sequence length="192" mass="21040">MKYIVFVMSLLFLSGCSSQFTKPHEGVDNAQIRLASIPSNNNFIHEVEYDKCIYGNGSDQIATLGSKANLIRSLSRNGIPLYDSGISDSHQNEVYIPAGNQFAFQFNGVGIAGYFPGVIDTNYGALYSWCRRIVSFTPAPGGLYEAIYDIIEAPNGRKACDVKLFEISKNAAGAYEKVEAQNYNVVSKYCGS</sequence>
<accession>A0ABP9WSN2</accession>
<protein>
    <recommendedName>
        <fullName evidence="4">DUF4136 domain-containing protein</fullName>
    </recommendedName>
</protein>
<keyword evidence="1" id="KW-0732">Signal</keyword>
<name>A0ABP9WSN2_9GAMM</name>
<comment type="caution">
    <text evidence="2">The sequence shown here is derived from an EMBL/GenBank/DDBJ whole genome shotgun (WGS) entry which is preliminary data.</text>
</comment>
<reference evidence="2 3" key="1">
    <citation type="submission" date="2024-02" db="EMBL/GenBank/DDBJ databases">
        <title>Microbulbifer aestuariivivens NBRC 112533.</title>
        <authorList>
            <person name="Ichikawa N."/>
            <person name="Katano-Makiyama Y."/>
            <person name="Hidaka K."/>
        </authorList>
    </citation>
    <scope>NUCLEOTIDE SEQUENCE [LARGE SCALE GENOMIC DNA]</scope>
    <source>
        <strain evidence="2 3">NBRC 112533</strain>
    </source>
</reference>
<evidence type="ECO:0000256" key="1">
    <source>
        <dbReference type="SAM" id="SignalP"/>
    </source>
</evidence>
<keyword evidence="3" id="KW-1185">Reference proteome</keyword>
<dbReference type="PROSITE" id="PS51257">
    <property type="entry name" value="PROKAR_LIPOPROTEIN"/>
    <property type="match status" value="1"/>
</dbReference>
<evidence type="ECO:0000313" key="3">
    <source>
        <dbReference type="Proteomes" id="UP001408594"/>
    </source>
</evidence>
<gene>
    <name evidence="2" type="ORF">Maes01_01711</name>
</gene>
<evidence type="ECO:0008006" key="4">
    <source>
        <dbReference type="Google" id="ProtNLM"/>
    </source>
</evidence>
<organism evidence="2 3">
    <name type="scientific">Microbulbifer aestuariivivens</name>
    <dbReference type="NCBI Taxonomy" id="1908308"/>
    <lineage>
        <taxon>Bacteria</taxon>
        <taxon>Pseudomonadati</taxon>
        <taxon>Pseudomonadota</taxon>
        <taxon>Gammaproteobacteria</taxon>
        <taxon>Cellvibrionales</taxon>
        <taxon>Microbulbiferaceae</taxon>
        <taxon>Microbulbifer</taxon>
    </lineage>
</organism>
<dbReference type="Proteomes" id="UP001408594">
    <property type="component" value="Unassembled WGS sequence"/>
</dbReference>
<evidence type="ECO:0000313" key="2">
    <source>
        <dbReference type="EMBL" id="GAA5525146.1"/>
    </source>
</evidence>
<feature type="chain" id="PRO_5047517084" description="DUF4136 domain-containing protein" evidence="1">
    <location>
        <begin position="20"/>
        <end position="192"/>
    </location>
</feature>
<proteinExistence type="predicted"/>
<feature type="signal peptide" evidence="1">
    <location>
        <begin position="1"/>
        <end position="19"/>
    </location>
</feature>
<dbReference type="RefSeq" id="WP_345550606.1">
    <property type="nucleotide sequence ID" value="NZ_BAABRT010000012.1"/>
</dbReference>